<organism evidence="1 2">
    <name type="scientific">Parasynechococcus marenigrum (strain WH8102)</name>
    <dbReference type="NCBI Taxonomy" id="84588"/>
    <lineage>
        <taxon>Bacteria</taxon>
        <taxon>Bacillati</taxon>
        <taxon>Cyanobacteriota</taxon>
        <taxon>Cyanophyceae</taxon>
        <taxon>Synechococcales</taxon>
        <taxon>Prochlorococcaceae</taxon>
        <taxon>Parasynechococcus</taxon>
        <taxon>Parasynechococcus marenigrum</taxon>
    </lineage>
</organism>
<accession>Q7U5Z3</accession>
<dbReference type="KEGG" id="syw:SYNW1548"/>
<dbReference type="Proteomes" id="UP000001422">
    <property type="component" value="Chromosome"/>
</dbReference>
<proteinExistence type="predicted"/>
<reference evidence="1 2" key="1">
    <citation type="journal article" date="2003" name="Nature">
        <title>The genome of a motile marine Synechococcus.</title>
        <authorList>
            <person name="Palenik B."/>
            <person name="Brahamsha B."/>
            <person name="Larimer F."/>
            <person name="Land M."/>
            <person name="Hauser L."/>
            <person name="Chain P."/>
            <person name="Lamerdin J."/>
            <person name="Regala W."/>
            <person name="Allen E.A."/>
            <person name="McCarren J."/>
            <person name="Paulsen I."/>
            <person name="Dufresne A."/>
            <person name="Partensky F."/>
            <person name="Webb E."/>
            <person name="Waterbury J."/>
        </authorList>
    </citation>
    <scope>NUCLEOTIDE SEQUENCE [LARGE SCALE GENOMIC DNA]</scope>
    <source>
        <strain evidence="1 2">WH8102</strain>
    </source>
</reference>
<keyword evidence="2" id="KW-1185">Reference proteome</keyword>
<dbReference type="HOGENOM" id="CLU_2557111_0_0_3"/>
<protein>
    <submittedName>
        <fullName evidence="1">Uncharacterized protein</fullName>
    </submittedName>
</protein>
<name>Q7U5Z3_PARMW</name>
<gene>
    <name evidence="1" type="ordered locus">SYNW1548</name>
</gene>
<evidence type="ECO:0000313" key="2">
    <source>
        <dbReference type="Proteomes" id="UP000001422"/>
    </source>
</evidence>
<evidence type="ECO:0000313" key="1">
    <source>
        <dbReference type="EMBL" id="CAE08063.1"/>
    </source>
</evidence>
<dbReference type="RefSeq" id="WP_011128412.1">
    <property type="nucleotide sequence ID" value="NC_005070.1"/>
</dbReference>
<dbReference type="EMBL" id="BX569693">
    <property type="protein sequence ID" value="CAE08063.1"/>
    <property type="molecule type" value="Genomic_DNA"/>
</dbReference>
<sequence>MEFSIVILSKHIDDYPKITWTDWKDKNRKKMKSEGDHWSMATLSGADIWDCLDSNKIDRLHLVQWKRSCDDLHSVSLPDHPHPAEKN</sequence>
<dbReference type="AlphaFoldDB" id="Q7U5Z3"/>
<dbReference type="eggNOG" id="ENOG5030SET">
    <property type="taxonomic scope" value="Bacteria"/>
</dbReference>